<reference evidence="7" key="1">
    <citation type="submission" date="2019-08" db="EMBL/GenBank/DDBJ databases">
        <authorList>
            <person name="Kucharzyk K."/>
            <person name="Murdoch R.W."/>
            <person name="Higgins S."/>
            <person name="Loffler F."/>
        </authorList>
    </citation>
    <scope>NUCLEOTIDE SEQUENCE</scope>
</reference>
<dbReference type="Gene3D" id="3.40.430.10">
    <property type="entry name" value="Dihydrofolate Reductase, subunit A"/>
    <property type="match status" value="1"/>
</dbReference>
<evidence type="ECO:0000256" key="4">
    <source>
        <dbReference type="ARBA" id="ARBA00022857"/>
    </source>
</evidence>
<comment type="caution">
    <text evidence="7">The sequence shown here is derived from an EMBL/GenBank/DDBJ whole genome shotgun (WGS) entry which is preliminary data.</text>
</comment>
<dbReference type="EMBL" id="VSSQ01011505">
    <property type="protein sequence ID" value="MPM46999.1"/>
    <property type="molecule type" value="Genomic_DNA"/>
</dbReference>
<dbReference type="InterPro" id="IPR012259">
    <property type="entry name" value="DHFR"/>
</dbReference>
<evidence type="ECO:0000313" key="7">
    <source>
        <dbReference type="EMBL" id="MPM46999.1"/>
    </source>
</evidence>
<dbReference type="EC" id="1.5.1.3" evidence="2"/>
<evidence type="ECO:0000256" key="1">
    <source>
        <dbReference type="ARBA" id="ARBA00004903"/>
    </source>
</evidence>
<feature type="domain" description="DHFR" evidence="6">
    <location>
        <begin position="1"/>
        <end position="48"/>
    </location>
</feature>
<protein>
    <recommendedName>
        <fullName evidence="2">dihydrofolate reductase</fullName>
        <ecNumber evidence="2">1.5.1.3</ecNumber>
    </recommendedName>
</protein>
<dbReference type="GO" id="GO:0046655">
    <property type="term" value="P:folic acid metabolic process"/>
    <property type="evidence" value="ECO:0007669"/>
    <property type="project" value="TreeGrafter"/>
</dbReference>
<sequence>MNIIVAVAKNNAIGKNNNLLWHIKEDLVYFKKTTLGATVVMGGKLLNR</sequence>
<dbReference type="Pfam" id="PF00186">
    <property type="entry name" value="DHFR_1"/>
    <property type="match status" value="1"/>
</dbReference>
<keyword evidence="3" id="KW-0554">One-carbon metabolism</keyword>
<evidence type="ECO:0000259" key="6">
    <source>
        <dbReference type="PROSITE" id="PS51330"/>
    </source>
</evidence>
<accession>A0A645A1C9</accession>
<dbReference type="PANTHER" id="PTHR48069:SF3">
    <property type="entry name" value="DIHYDROFOLATE REDUCTASE"/>
    <property type="match status" value="1"/>
</dbReference>
<evidence type="ECO:0000256" key="2">
    <source>
        <dbReference type="ARBA" id="ARBA00012856"/>
    </source>
</evidence>
<proteinExistence type="predicted"/>
<organism evidence="7">
    <name type="scientific">bioreactor metagenome</name>
    <dbReference type="NCBI Taxonomy" id="1076179"/>
    <lineage>
        <taxon>unclassified sequences</taxon>
        <taxon>metagenomes</taxon>
        <taxon>ecological metagenomes</taxon>
    </lineage>
</organism>
<dbReference type="AlphaFoldDB" id="A0A645A1C9"/>
<keyword evidence="4" id="KW-0521">NADP</keyword>
<evidence type="ECO:0000256" key="3">
    <source>
        <dbReference type="ARBA" id="ARBA00022563"/>
    </source>
</evidence>
<dbReference type="PROSITE" id="PS51330">
    <property type="entry name" value="DHFR_2"/>
    <property type="match status" value="1"/>
</dbReference>
<dbReference type="GO" id="GO:0046452">
    <property type="term" value="P:dihydrofolate metabolic process"/>
    <property type="evidence" value="ECO:0007669"/>
    <property type="project" value="TreeGrafter"/>
</dbReference>
<dbReference type="GO" id="GO:0005829">
    <property type="term" value="C:cytosol"/>
    <property type="evidence" value="ECO:0007669"/>
    <property type="project" value="TreeGrafter"/>
</dbReference>
<dbReference type="SUPFAM" id="SSF53597">
    <property type="entry name" value="Dihydrofolate reductase-like"/>
    <property type="match status" value="1"/>
</dbReference>
<dbReference type="GO" id="GO:0006730">
    <property type="term" value="P:one-carbon metabolic process"/>
    <property type="evidence" value="ECO:0007669"/>
    <property type="project" value="UniProtKB-KW"/>
</dbReference>
<dbReference type="GO" id="GO:0050661">
    <property type="term" value="F:NADP binding"/>
    <property type="evidence" value="ECO:0007669"/>
    <property type="project" value="InterPro"/>
</dbReference>
<dbReference type="PANTHER" id="PTHR48069">
    <property type="entry name" value="DIHYDROFOLATE REDUCTASE"/>
    <property type="match status" value="1"/>
</dbReference>
<evidence type="ECO:0000256" key="5">
    <source>
        <dbReference type="ARBA" id="ARBA00023002"/>
    </source>
</evidence>
<dbReference type="GO" id="GO:0004146">
    <property type="term" value="F:dihydrofolate reductase activity"/>
    <property type="evidence" value="ECO:0007669"/>
    <property type="project" value="UniProtKB-EC"/>
</dbReference>
<gene>
    <name evidence="7" type="primary">dhfrIII_2</name>
    <name evidence="7" type="ORF">SDC9_93707</name>
</gene>
<dbReference type="GO" id="GO:0046654">
    <property type="term" value="P:tetrahydrofolate biosynthetic process"/>
    <property type="evidence" value="ECO:0007669"/>
    <property type="project" value="InterPro"/>
</dbReference>
<dbReference type="InterPro" id="IPR001796">
    <property type="entry name" value="DHFR_dom"/>
</dbReference>
<keyword evidence="5 7" id="KW-0560">Oxidoreductase</keyword>
<dbReference type="InterPro" id="IPR024072">
    <property type="entry name" value="DHFR-like_dom_sf"/>
</dbReference>
<comment type="pathway">
    <text evidence="1">Cofactor biosynthesis; tetrahydrofolate biosynthesis; 5,6,7,8-tetrahydrofolate from 7,8-dihydrofolate: step 1/1.</text>
</comment>
<name>A0A645A1C9_9ZZZZ</name>